<evidence type="ECO:0000259" key="4">
    <source>
        <dbReference type="Pfam" id="PF12776"/>
    </source>
</evidence>
<dbReference type="InterPro" id="IPR027806">
    <property type="entry name" value="HARBI1_dom"/>
</dbReference>
<evidence type="ECO:0000313" key="7">
    <source>
        <dbReference type="Proteomes" id="UP000596660"/>
    </source>
</evidence>
<keyword evidence="7" id="KW-1185">Reference proteome</keyword>
<accession>A0A803KRY0</accession>
<feature type="domain" description="Myb/SANT-like" evidence="4">
    <location>
        <begin position="136"/>
        <end position="232"/>
    </location>
</feature>
<protein>
    <recommendedName>
        <fullName evidence="8">Myb/SANT-like domain-containing protein</fullName>
    </recommendedName>
</protein>
<dbReference type="OMA" id="ISCEMIR"/>
<dbReference type="Pfam" id="PF12776">
    <property type="entry name" value="Myb_DNA-bind_3"/>
    <property type="match status" value="1"/>
</dbReference>
<name>A0A803KRY0_CHEQI</name>
<evidence type="ECO:0000313" key="6">
    <source>
        <dbReference type="EnsemblPlants" id="AUR62001787-RA:cds"/>
    </source>
</evidence>
<organism evidence="6 7">
    <name type="scientific">Chenopodium quinoa</name>
    <name type="common">Quinoa</name>
    <dbReference type="NCBI Taxonomy" id="63459"/>
    <lineage>
        <taxon>Eukaryota</taxon>
        <taxon>Viridiplantae</taxon>
        <taxon>Streptophyta</taxon>
        <taxon>Embryophyta</taxon>
        <taxon>Tracheophyta</taxon>
        <taxon>Spermatophyta</taxon>
        <taxon>Magnoliopsida</taxon>
        <taxon>eudicotyledons</taxon>
        <taxon>Gunneridae</taxon>
        <taxon>Pentapetalae</taxon>
        <taxon>Caryophyllales</taxon>
        <taxon>Chenopodiaceae</taxon>
        <taxon>Chenopodioideae</taxon>
        <taxon>Atripliceae</taxon>
        <taxon>Chenopodium</taxon>
    </lineage>
</organism>
<evidence type="ECO:0000259" key="5">
    <source>
        <dbReference type="Pfam" id="PF13359"/>
    </source>
</evidence>
<dbReference type="InterPro" id="IPR024752">
    <property type="entry name" value="Myb/SANT-like_dom"/>
</dbReference>
<dbReference type="Pfam" id="PF13359">
    <property type="entry name" value="DDE_Tnp_4"/>
    <property type="match status" value="1"/>
</dbReference>
<feature type="domain" description="DDE Tnp4" evidence="5">
    <location>
        <begin position="1"/>
        <end position="115"/>
    </location>
</feature>
<dbReference type="PANTHER" id="PTHR46250:SF15">
    <property type="entry name" value="OS01G0523800 PROTEIN"/>
    <property type="match status" value="1"/>
</dbReference>
<comment type="cofactor">
    <cofactor evidence="1">
        <name>a divalent metal cation</name>
        <dbReference type="ChEBI" id="CHEBI:60240"/>
    </cofactor>
</comment>
<sequence length="428" mass="47748">MNVLGACSPDMEFVYVLPGWEGSVDDGLVLCDAISRPNGLVVPQGCYYLCNAGYGGEGFLAPFRGHPYNLSEWNNGSRQPQSAEENFNLRHAMARNVMKQCFGLLKGRWKILRSPSWMDESSSAIGSRRGRNKRFWNSEEDKALIDALHELSTDPRWKCDYGFRNGYMIRLEEMIGKSVPGCGLKASPHIDSRLKTLVGKFRAILQMLATKGFKWDEKKHMICVERSVYEEYCKAHPTCKNLYGVSFPHLHVMMEIYGKDFATGKPAEGFLDAVDNMDKEEVAQVNIESSDDDVGGSGILTTESAPPLKKVKRDETSKKKGSDKAAQSSSDLELACLQNFMKDMNAHLSTMANVWSRADDREQDIADKCNKVLGELLQLDGLTPAEALEAANILTAQPNKLIIFFNCPTYLKRQYVKSLFGSSDNGCS</sequence>
<reference evidence="6" key="2">
    <citation type="submission" date="2021-03" db="UniProtKB">
        <authorList>
            <consortium name="EnsemblPlants"/>
        </authorList>
    </citation>
    <scope>IDENTIFICATION</scope>
</reference>
<dbReference type="AlphaFoldDB" id="A0A803KRY0"/>
<dbReference type="Proteomes" id="UP000596660">
    <property type="component" value="Unplaced"/>
</dbReference>
<evidence type="ECO:0000256" key="3">
    <source>
        <dbReference type="SAM" id="MobiDB-lite"/>
    </source>
</evidence>
<evidence type="ECO:0000256" key="2">
    <source>
        <dbReference type="ARBA" id="ARBA00022723"/>
    </source>
</evidence>
<reference evidence="6" key="1">
    <citation type="journal article" date="2017" name="Nature">
        <title>The genome of Chenopodium quinoa.</title>
        <authorList>
            <person name="Jarvis D.E."/>
            <person name="Ho Y.S."/>
            <person name="Lightfoot D.J."/>
            <person name="Schmoeckel S.M."/>
            <person name="Li B."/>
            <person name="Borm T.J.A."/>
            <person name="Ohyanagi H."/>
            <person name="Mineta K."/>
            <person name="Michell C.T."/>
            <person name="Saber N."/>
            <person name="Kharbatia N.M."/>
            <person name="Rupper R.R."/>
            <person name="Sharp A.R."/>
            <person name="Dally N."/>
            <person name="Boughton B.A."/>
            <person name="Woo Y.H."/>
            <person name="Gao G."/>
            <person name="Schijlen E.G.W.M."/>
            <person name="Guo X."/>
            <person name="Momin A.A."/>
            <person name="Negrao S."/>
            <person name="Al-Babili S."/>
            <person name="Gehring C."/>
            <person name="Roessner U."/>
            <person name="Jung C."/>
            <person name="Murphy K."/>
            <person name="Arold S.T."/>
            <person name="Gojobori T."/>
            <person name="van der Linden C.G."/>
            <person name="van Loo E.N."/>
            <person name="Jellen E.N."/>
            <person name="Maughan P.J."/>
            <person name="Tester M."/>
        </authorList>
    </citation>
    <scope>NUCLEOTIDE SEQUENCE [LARGE SCALE GENOMIC DNA]</scope>
    <source>
        <strain evidence="6">cv. PI 614886</strain>
    </source>
</reference>
<evidence type="ECO:0008006" key="8">
    <source>
        <dbReference type="Google" id="ProtNLM"/>
    </source>
</evidence>
<dbReference type="PANTHER" id="PTHR46250">
    <property type="entry name" value="MYB/SANT-LIKE DNA-BINDING DOMAIN PROTEIN-RELATED"/>
    <property type="match status" value="1"/>
</dbReference>
<dbReference type="Gramene" id="AUR62001787-RA">
    <property type="protein sequence ID" value="AUR62001787-RA:cds"/>
    <property type="gene ID" value="AUR62001787"/>
</dbReference>
<dbReference type="EnsemblPlants" id="AUR62001787-RA">
    <property type="protein sequence ID" value="AUR62001787-RA:cds"/>
    <property type="gene ID" value="AUR62001787"/>
</dbReference>
<proteinExistence type="predicted"/>
<dbReference type="GO" id="GO:0046872">
    <property type="term" value="F:metal ion binding"/>
    <property type="evidence" value="ECO:0007669"/>
    <property type="project" value="UniProtKB-KW"/>
</dbReference>
<feature type="compositionally biased region" description="Basic and acidic residues" evidence="3">
    <location>
        <begin position="312"/>
        <end position="323"/>
    </location>
</feature>
<feature type="region of interest" description="Disordered" evidence="3">
    <location>
        <begin position="288"/>
        <end position="326"/>
    </location>
</feature>
<keyword evidence="2" id="KW-0479">Metal-binding</keyword>
<evidence type="ECO:0000256" key="1">
    <source>
        <dbReference type="ARBA" id="ARBA00001968"/>
    </source>
</evidence>